<dbReference type="Proteomes" id="UP000324800">
    <property type="component" value="Unassembled WGS sequence"/>
</dbReference>
<evidence type="ECO:0000313" key="1">
    <source>
        <dbReference type="EMBL" id="KAA6383958.1"/>
    </source>
</evidence>
<evidence type="ECO:0000313" key="2">
    <source>
        <dbReference type="Proteomes" id="UP000324800"/>
    </source>
</evidence>
<comment type="caution">
    <text evidence="1">The sequence shown here is derived from an EMBL/GenBank/DDBJ whole genome shotgun (WGS) entry which is preliminary data.</text>
</comment>
<accession>A0A5J4VMW8</accession>
<sequence>MFAIWAETFTPGINCTTVELKPDPIIVHLNAKGVLIALLIETKLIEPVGVGKPGINCTTVELKLRPLEEMGAHASGYQLHYCRIETDFGICAFAFKCVLIALLQN</sequence>
<dbReference type="EMBL" id="SNRW01005989">
    <property type="protein sequence ID" value="KAA6383958.1"/>
    <property type="molecule type" value="Genomic_DNA"/>
</dbReference>
<name>A0A5J4VMW8_9EUKA</name>
<protein>
    <submittedName>
        <fullName evidence="1">Uncharacterized protein</fullName>
    </submittedName>
</protein>
<dbReference type="AlphaFoldDB" id="A0A5J4VMW8"/>
<reference evidence="1 2" key="1">
    <citation type="submission" date="2019-03" db="EMBL/GenBank/DDBJ databases">
        <title>Single cell metagenomics reveals metabolic interactions within the superorganism composed of flagellate Streblomastix strix and complex community of Bacteroidetes bacteria on its surface.</title>
        <authorList>
            <person name="Treitli S.C."/>
            <person name="Kolisko M."/>
            <person name="Husnik F."/>
            <person name="Keeling P."/>
            <person name="Hampl V."/>
        </authorList>
    </citation>
    <scope>NUCLEOTIDE SEQUENCE [LARGE SCALE GENOMIC DNA]</scope>
    <source>
        <strain evidence="1">ST1C</strain>
    </source>
</reference>
<dbReference type="OrthoDB" id="6107607at2759"/>
<proteinExistence type="predicted"/>
<gene>
    <name evidence="1" type="ORF">EZS28_020518</name>
</gene>
<organism evidence="1 2">
    <name type="scientific">Streblomastix strix</name>
    <dbReference type="NCBI Taxonomy" id="222440"/>
    <lineage>
        <taxon>Eukaryota</taxon>
        <taxon>Metamonada</taxon>
        <taxon>Preaxostyla</taxon>
        <taxon>Oxymonadida</taxon>
        <taxon>Streblomastigidae</taxon>
        <taxon>Streblomastix</taxon>
    </lineage>
</organism>